<dbReference type="SMART" id="SM00895">
    <property type="entry name" value="FCD"/>
    <property type="match status" value="1"/>
</dbReference>
<evidence type="ECO:0000256" key="4">
    <source>
        <dbReference type="SAM" id="MobiDB-lite"/>
    </source>
</evidence>
<evidence type="ECO:0000259" key="5">
    <source>
        <dbReference type="PROSITE" id="PS50949"/>
    </source>
</evidence>
<dbReference type="PANTHER" id="PTHR43537">
    <property type="entry name" value="TRANSCRIPTIONAL REGULATOR, GNTR FAMILY"/>
    <property type="match status" value="1"/>
</dbReference>
<organism evidence="6 7">
    <name type="scientific">Paenacidovorax monticola</name>
    <dbReference type="NCBI Taxonomy" id="1926868"/>
    <lineage>
        <taxon>Bacteria</taxon>
        <taxon>Pseudomonadati</taxon>
        <taxon>Pseudomonadota</taxon>
        <taxon>Betaproteobacteria</taxon>
        <taxon>Burkholderiales</taxon>
        <taxon>Comamonadaceae</taxon>
        <taxon>Paenacidovorax</taxon>
    </lineage>
</organism>
<name>A0A7H0HL64_9BURK</name>
<dbReference type="InterPro" id="IPR008920">
    <property type="entry name" value="TF_FadR/GntR_C"/>
</dbReference>
<dbReference type="InterPro" id="IPR036388">
    <property type="entry name" value="WH-like_DNA-bd_sf"/>
</dbReference>
<dbReference type="Pfam" id="PF00392">
    <property type="entry name" value="GntR"/>
    <property type="match status" value="1"/>
</dbReference>
<dbReference type="AlphaFoldDB" id="A0A7H0HL64"/>
<dbReference type="Pfam" id="PF07729">
    <property type="entry name" value="FCD"/>
    <property type="match status" value="1"/>
</dbReference>
<dbReference type="PANTHER" id="PTHR43537:SF45">
    <property type="entry name" value="GNTR FAMILY REGULATORY PROTEIN"/>
    <property type="match status" value="1"/>
</dbReference>
<feature type="domain" description="HTH gntR-type" evidence="5">
    <location>
        <begin position="31"/>
        <end position="98"/>
    </location>
</feature>
<sequence>MTLPPRRHHSARFSRNEPSHRHPLPAHAPKRRAADVAYDAIETLISTLEMRPGSPVVEAEIAERTGLGRTPVREALLRMVSIGLIEQQPRRGLLVSNIDLADHLDVIQTRRVLECLIAACSARRATAALRQEILRCAENMRLAASKGLIDEYMRADHELDLANHQASRNHSAVKCVVPLIVQCRRFWYAYQHEGELAEGARAHMALAEGIATGDEAAAAAGANQLMDYLERFARRIIDQ</sequence>
<protein>
    <submittedName>
        <fullName evidence="6">GntR family transcriptional regulator</fullName>
    </submittedName>
</protein>
<dbReference type="GO" id="GO:0003700">
    <property type="term" value="F:DNA-binding transcription factor activity"/>
    <property type="evidence" value="ECO:0007669"/>
    <property type="project" value="InterPro"/>
</dbReference>
<keyword evidence="7" id="KW-1185">Reference proteome</keyword>
<evidence type="ECO:0000313" key="7">
    <source>
        <dbReference type="Proteomes" id="UP000516057"/>
    </source>
</evidence>
<proteinExistence type="predicted"/>
<dbReference type="GO" id="GO:0003677">
    <property type="term" value="F:DNA binding"/>
    <property type="evidence" value="ECO:0007669"/>
    <property type="project" value="UniProtKB-KW"/>
</dbReference>
<feature type="region of interest" description="Disordered" evidence="4">
    <location>
        <begin position="1"/>
        <end position="29"/>
    </location>
</feature>
<dbReference type="KEGG" id="amon:H9L24_05680"/>
<dbReference type="InterPro" id="IPR036390">
    <property type="entry name" value="WH_DNA-bd_sf"/>
</dbReference>
<dbReference type="InterPro" id="IPR000524">
    <property type="entry name" value="Tscrpt_reg_HTH_GntR"/>
</dbReference>
<keyword evidence="1" id="KW-0805">Transcription regulation</keyword>
<dbReference type="Gene3D" id="1.20.120.530">
    <property type="entry name" value="GntR ligand-binding domain-like"/>
    <property type="match status" value="1"/>
</dbReference>
<dbReference type="EMBL" id="CP060790">
    <property type="protein sequence ID" value="QNP61280.1"/>
    <property type="molecule type" value="Genomic_DNA"/>
</dbReference>
<feature type="compositionally biased region" description="Basic residues" evidence="4">
    <location>
        <begin position="1"/>
        <end position="12"/>
    </location>
</feature>
<dbReference type="SUPFAM" id="SSF46785">
    <property type="entry name" value="Winged helix' DNA-binding domain"/>
    <property type="match status" value="1"/>
</dbReference>
<dbReference type="Proteomes" id="UP000516057">
    <property type="component" value="Chromosome"/>
</dbReference>
<dbReference type="SUPFAM" id="SSF48008">
    <property type="entry name" value="GntR ligand-binding domain-like"/>
    <property type="match status" value="1"/>
</dbReference>
<accession>A0A7H0HL64</accession>
<dbReference type="SMART" id="SM00345">
    <property type="entry name" value="HTH_GNTR"/>
    <property type="match status" value="1"/>
</dbReference>
<evidence type="ECO:0000256" key="3">
    <source>
        <dbReference type="ARBA" id="ARBA00023163"/>
    </source>
</evidence>
<evidence type="ECO:0000256" key="2">
    <source>
        <dbReference type="ARBA" id="ARBA00023125"/>
    </source>
</evidence>
<keyword evidence="2" id="KW-0238">DNA-binding</keyword>
<reference evidence="6 7" key="1">
    <citation type="submission" date="2020-08" db="EMBL/GenBank/DDBJ databases">
        <title>Genome sequence of Acidovorax monticola KACC 19171T.</title>
        <authorList>
            <person name="Hyun D.-W."/>
            <person name="Bae J.-W."/>
        </authorList>
    </citation>
    <scope>NUCLEOTIDE SEQUENCE [LARGE SCALE GENOMIC DNA]</scope>
    <source>
        <strain evidence="6 7">KACC 19171</strain>
    </source>
</reference>
<dbReference type="Gene3D" id="1.10.10.10">
    <property type="entry name" value="Winged helix-like DNA-binding domain superfamily/Winged helix DNA-binding domain"/>
    <property type="match status" value="1"/>
</dbReference>
<evidence type="ECO:0000256" key="1">
    <source>
        <dbReference type="ARBA" id="ARBA00023015"/>
    </source>
</evidence>
<keyword evidence="3" id="KW-0804">Transcription</keyword>
<dbReference type="PROSITE" id="PS50949">
    <property type="entry name" value="HTH_GNTR"/>
    <property type="match status" value="1"/>
</dbReference>
<gene>
    <name evidence="6" type="ORF">H9L24_05680</name>
</gene>
<evidence type="ECO:0000313" key="6">
    <source>
        <dbReference type="EMBL" id="QNP61280.1"/>
    </source>
</evidence>
<dbReference type="InterPro" id="IPR011711">
    <property type="entry name" value="GntR_C"/>
</dbReference>